<name>A0A1B9Y1Q9_9FLAO</name>
<dbReference type="OrthoDB" id="678747at2"/>
<feature type="transmembrane region" description="Helical" evidence="1">
    <location>
        <begin position="43"/>
        <end position="62"/>
    </location>
</feature>
<sequence length="70" mass="7720">MYKKGLIIILAMLSVNASAQCAMCKAVVEGGNETIAEGVNNGITYLMVFPYILVGVLFYFIYRHKKASKN</sequence>
<feature type="signal peptide" evidence="2">
    <location>
        <begin position="1"/>
        <end position="19"/>
    </location>
</feature>
<keyword evidence="4" id="KW-1185">Reference proteome</keyword>
<feature type="chain" id="PRO_5008640089" evidence="2">
    <location>
        <begin position="20"/>
        <end position="70"/>
    </location>
</feature>
<comment type="caution">
    <text evidence="3">The sequence shown here is derived from an EMBL/GenBank/DDBJ whole genome shotgun (WGS) entry which is preliminary data.</text>
</comment>
<keyword evidence="1" id="KW-1133">Transmembrane helix</keyword>
<reference evidence="3 4" key="1">
    <citation type="submission" date="2016-06" db="EMBL/GenBank/DDBJ databases">
        <title>Draft Genome Sequence of Tenacibaculum soleae UCD-KL19.</title>
        <authorList>
            <person name="Eisen J.A."/>
            <person name="Coil D.A."/>
            <person name="Lujan K.M."/>
        </authorList>
    </citation>
    <scope>NUCLEOTIDE SEQUENCE [LARGE SCALE GENOMIC DNA]</scope>
    <source>
        <strain evidence="3 4">UCD-KL19</strain>
    </source>
</reference>
<dbReference type="Proteomes" id="UP000093186">
    <property type="component" value="Unassembled WGS sequence"/>
</dbReference>
<keyword evidence="1" id="KW-0812">Transmembrane</keyword>
<proteinExistence type="predicted"/>
<evidence type="ECO:0000256" key="2">
    <source>
        <dbReference type="SAM" id="SignalP"/>
    </source>
</evidence>
<accession>A0A1B9Y1Q9</accession>
<keyword evidence="2" id="KW-0732">Signal</keyword>
<evidence type="ECO:0000313" key="4">
    <source>
        <dbReference type="Proteomes" id="UP000093186"/>
    </source>
</evidence>
<dbReference type="RefSeq" id="WP_068702390.1">
    <property type="nucleotide sequence ID" value="NZ_JAUOSW010000004.1"/>
</dbReference>
<dbReference type="STRING" id="447689.BA195_03255"/>
<dbReference type="EMBL" id="MAKX01000001">
    <property type="protein sequence ID" value="OCK43732.1"/>
    <property type="molecule type" value="Genomic_DNA"/>
</dbReference>
<gene>
    <name evidence="3" type="ORF">BA195_03255</name>
</gene>
<keyword evidence="1" id="KW-0472">Membrane</keyword>
<organism evidence="3 4">
    <name type="scientific">Tenacibaculum soleae</name>
    <dbReference type="NCBI Taxonomy" id="447689"/>
    <lineage>
        <taxon>Bacteria</taxon>
        <taxon>Pseudomonadati</taxon>
        <taxon>Bacteroidota</taxon>
        <taxon>Flavobacteriia</taxon>
        <taxon>Flavobacteriales</taxon>
        <taxon>Flavobacteriaceae</taxon>
        <taxon>Tenacibaculum</taxon>
    </lineage>
</organism>
<evidence type="ECO:0000313" key="3">
    <source>
        <dbReference type="EMBL" id="OCK43732.1"/>
    </source>
</evidence>
<protein>
    <submittedName>
        <fullName evidence="3">Uncharacterized protein</fullName>
    </submittedName>
</protein>
<evidence type="ECO:0000256" key="1">
    <source>
        <dbReference type="SAM" id="Phobius"/>
    </source>
</evidence>
<dbReference type="AlphaFoldDB" id="A0A1B9Y1Q9"/>